<keyword evidence="2" id="KW-0732">Signal</keyword>
<proteinExistence type="predicted"/>
<protein>
    <submittedName>
        <fullName evidence="3">Uncharacterized protein</fullName>
    </submittedName>
</protein>
<organism evidence="3 4">
    <name type="scientific">Micractinium conductrix</name>
    <dbReference type="NCBI Taxonomy" id="554055"/>
    <lineage>
        <taxon>Eukaryota</taxon>
        <taxon>Viridiplantae</taxon>
        <taxon>Chlorophyta</taxon>
        <taxon>core chlorophytes</taxon>
        <taxon>Trebouxiophyceae</taxon>
        <taxon>Chlorellales</taxon>
        <taxon>Chlorellaceae</taxon>
        <taxon>Chlorella clade</taxon>
        <taxon>Micractinium</taxon>
    </lineage>
</organism>
<feature type="chain" id="PRO_5015122820" evidence="2">
    <location>
        <begin position="34"/>
        <end position="370"/>
    </location>
</feature>
<keyword evidence="4" id="KW-1185">Reference proteome</keyword>
<dbReference type="EMBL" id="LHPF02000004">
    <property type="protein sequence ID" value="PSC74732.1"/>
    <property type="molecule type" value="Genomic_DNA"/>
</dbReference>
<evidence type="ECO:0000313" key="4">
    <source>
        <dbReference type="Proteomes" id="UP000239649"/>
    </source>
</evidence>
<feature type="compositionally biased region" description="Pro residues" evidence="1">
    <location>
        <begin position="189"/>
        <end position="207"/>
    </location>
</feature>
<dbReference type="Proteomes" id="UP000239649">
    <property type="component" value="Unassembled WGS sequence"/>
</dbReference>
<dbReference type="OrthoDB" id="512037at2759"/>
<feature type="region of interest" description="Disordered" evidence="1">
    <location>
        <begin position="153"/>
        <end position="229"/>
    </location>
</feature>
<comment type="caution">
    <text evidence="3">The sequence shown here is derived from an EMBL/GenBank/DDBJ whole genome shotgun (WGS) entry which is preliminary data.</text>
</comment>
<reference evidence="3 4" key="1">
    <citation type="journal article" date="2018" name="Plant J.">
        <title>Genome sequences of Chlorella sorokiniana UTEX 1602 and Micractinium conductrix SAG 241.80: implications to maltose excretion by a green alga.</title>
        <authorList>
            <person name="Arriola M.B."/>
            <person name="Velmurugan N."/>
            <person name="Zhang Y."/>
            <person name="Plunkett M.H."/>
            <person name="Hondzo H."/>
            <person name="Barney B.M."/>
        </authorList>
    </citation>
    <scope>NUCLEOTIDE SEQUENCE [LARGE SCALE GENOMIC DNA]</scope>
    <source>
        <strain evidence="3 4">SAG 241.80</strain>
    </source>
</reference>
<feature type="compositionally biased region" description="Low complexity" evidence="1">
    <location>
        <begin position="153"/>
        <end position="165"/>
    </location>
</feature>
<accession>A0A2P6VKV3</accession>
<feature type="signal peptide" evidence="2">
    <location>
        <begin position="1"/>
        <end position="33"/>
    </location>
</feature>
<evidence type="ECO:0000313" key="3">
    <source>
        <dbReference type="EMBL" id="PSC74732.1"/>
    </source>
</evidence>
<name>A0A2P6VKV3_9CHLO</name>
<feature type="compositionally biased region" description="Low complexity" evidence="1">
    <location>
        <begin position="215"/>
        <end position="227"/>
    </location>
</feature>
<sequence>MAPAGSRARQTPASLSSRCLILLALIGPCVVLGAFDDEIYTGRRMLVDAGGQAAAAARREALEKSGGQAGPYTDFVIVCEGFRARCPSLFLASWGFQCSTRSGSKCCLTGDGRHCVELRDWQQPAPAGWRGMDLTVADPAGVGAALGAPPANTTVATPAGTTPAGIASNGSAASDTAPPPQQDDEQGPAGPPPAPLKRSPQPPSKRPPPPRKRSASGSPKSSQSPSRWQRASATYYNSYPECCSSKRADQTECWHYSGCEWQGLFAAFNDRKSKSWVAANNLAAVFQVGQSRGEWERRWKNAKLLIRNPRTGKTMEVQVADTCSDSDCSGCCTRNARRSGGTLVDLEFHTARRFWGSSVPGVATLEWQRA</sequence>
<gene>
    <name evidence="3" type="ORF">C2E20_2301</name>
</gene>
<evidence type="ECO:0000256" key="1">
    <source>
        <dbReference type="SAM" id="MobiDB-lite"/>
    </source>
</evidence>
<dbReference type="AlphaFoldDB" id="A0A2P6VKV3"/>
<evidence type="ECO:0000256" key="2">
    <source>
        <dbReference type="SAM" id="SignalP"/>
    </source>
</evidence>